<organism evidence="1 2">
    <name type="scientific">Rhodopirellula halodulae</name>
    <dbReference type="NCBI Taxonomy" id="2894198"/>
    <lineage>
        <taxon>Bacteria</taxon>
        <taxon>Pseudomonadati</taxon>
        <taxon>Planctomycetota</taxon>
        <taxon>Planctomycetia</taxon>
        <taxon>Pirellulales</taxon>
        <taxon>Pirellulaceae</taxon>
        <taxon>Rhodopirellula</taxon>
    </lineage>
</organism>
<name>A0ABS8NNR7_9BACT</name>
<evidence type="ECO:0000313" key="1">
    <source>
        <dbReference type="EMBL" id="MCC9645220.1"/>
    </source>
</evidence>
<dbReference type="EMBL" id="JAJKFW010000064">
    <property type="protein sequence ID" value="MCC9645220.1"/>
    <property type="molecule type" value="Genomic_DNA"/>
</dbReference>
<accession>A0ABS8NNR7</accession>
<evidence type="ECO:0000313" key="2">
    <source>
        <dbReference type="Proteomes" id="UP001430306"/>
    </source>
</evidence>
<protein>
    <submittedName>
        <fullName evidence="1">Uncharacterized protein</fullName>
    </submittedName>
</protein>
<sequence>MTWLMGWLFEVPFRFRKADGCRKSELAHVREMADWLEARELATEHQGLREKLVG</sequence>
<comment type="caution">
    <text evidence="1">The sequence shown here is derived from an EMBL/GenBank/DDBJ whole genome shotgun (WGS) entry which is preliminary data.</text>
</comment>
<dbReference type="RefSeq" id="WP_230276857.1">
    <property type="nucleotide sequence ID" value="NZ_JAJKFW010000064.1"/>
</dbReference>
<reference evidence="1" key="1">
    <citation type="submission" date="2021-11" db="EMBL/GenBank/DDBJ databases">
        <title>Genome sequence.</title>
        <authorList>
            <person name="Sun Q."/>
        </authorList>
    </citation>
    <scope>NUCLEOTIDE SEQUENCE</scope>
    <source>
        <strain evidence="1">JC740</strain>
    </source>
</reference>
<dbReference type="Proteomes" id="UP001430306">
    <property type="component" value="Unassembled WGS sequence"/>
</dbReference>
<gene>
    <name evidence="1" type="ORF">LOC71_23320</name>
</gene>
<proteinExistence type="predicted"/>
<keyword evidence="2" id="KW-1185">Reference proteome</keyword>